<dbReference type="Pfam" id="PF02195">
    <property type="entry name" value="ParB_N"/>
    <property type="match status" value="1"/>
</dbReference>
<evidence type="ECO:0000259" key="1">
    <source>
        <dbReference type="SMART" id="SM00470"/>
    </source>
</evidence>
<dbReference type="SUPFAM" id="SSF110849">
    <property type="entry name" value="ParB/Sulfiredoxin"/>
    <property type="match status" value="1"/>
</dbReference>
<proteinExistence type="predicted"/>
<gene>
    <name evidence="2" type="ORF">H8707_07480</name>
</gene>
<dbReference type="InterPro" id="IPR003115">
    <property type="entry name" value="ParB_N"/>
</dbReference>
<name>A0A926IK31_9FIRM</name>
<comment type="caution">
    <text evidence="2">The sequence shown here is derived from an EMBL/GenBank/DDBJ whole genome shotgun (WGS) entry which is preliminary data.</text>
</comment>
<keyword evidence="3" id="KW-1185">Reference proteome</keyword>
<reference evidence="2" key="1">
    <citation type="submission" date="2020-08" db="EMBL/GenBank/DDBJ databases">
        <title>Genome public.</title>
        <authorList>
            <person name="Liu C."/>
            <person name="Sun Q."/>
        </authorList>
    </citation>
    <scope>NUCLEOTIDE SEQUENCE</scope>
    <source>
        <strain evidence="2">BX21</strain>
    </source>
</reference>
<evidence type="ECO:0000313" key="2">
    <source>
        <dbReference type="EMBL" id="MBC8588076.1"/>
    </source>
</evidence>
<dbReference type="RefSeq" id="WP_262429529.1">
    <property type="nucleotide sequence ID" value="NZ_JACRTG010000018.1"/>
</dbReference>
<dbReference type="CDD" id="cd16397">
    <property type="entry name" value="IbrB_like"/>
    <property type="match status" value="1"/>
</dbReference>
<dbReference type="PANTHER" id="PTHR30083:SF1">
    <property type="entry name" value="TRANSCRIPTIONAL REGULATOR"/>
    <property type="match status" value="1"/>
</dbReference>
<dbReference type="SMART" id="SM00470">
    <property type="entry name" value="ParB"/>
    <property type="match status" value="1"/>
</dbReference>
<dbReference type="AlphaFoldDB" id="A0A926IK31"/>
<feature type="domain" description="ParB-like N-terminal" evidence="1">
    <location>
        <begin position="12"/>
        <end position="103"/>
    </location>
</feature>
<evidence type="ECO:0000313" key="3">
    <source>
        <dbReference type="Proteomes" id="UP000601171"/>
    </source>
</evidence>
<organism evidence="2 3">
    <name type="scientific">Paratissierella segnis</name>
    <dbReference type="NCBI Taxonomy" id="2763679"/>
    <lineage>
        <taxon>Bacteria</taxon>
        <taxon>Bacillati</taxon>
        <taxon>Bacillota</taxon>
        <taxon>Tissierellia</taxon>
        <taxon>Tissierellales</taxon>
        <taxon>Tissierellaceae</taxon>
        <taxon>Paratissierella</taxon>
    </lineage>
</organism>
<dbReference type="PANTHER" id="PTHR30083">
    <property type="entry name" value="TRANSCRIPTIONAL REGULATOR-RELATED"/>
    <property type="match status" value="1"/>
</dbReference>
<dbReference type="Proteomes" id="UP000601171">
    <property type="component" value="Unassembled WGS sequence"/>
</dbReference>
<accession>A0A926IK31</accession>
<dbReference type="InterPro" id="IPR036086">
    <property type="entry name" value="ParB/Sulfiredoxin_sf"/>
</dbReference>
<dbReference type="GO" id="GO:0071453">
    <property type="term" value="P:cellular response to oxygen levels"/>
    <property type="evidence" value="ECO:0007669"/>
    <property type="project" value="TreeGrafter"/>
</dbReference>
<dbReference type="EMBL" id="JACRTG010000018">
    <property type="protein sequence ID" value="MBC8588076.1"/>
    <property type="molecule type" value="Genomic_DNA"/>
</dbReference>
<dbReference type="Gene3D" id="3.90.1530.10">
    <property type="entry name" value="Conserved hypothetical protein from pyrococcus furiosus pfu- 392566-001, ParB domain"/>
    <property type="match status" value="1"/>
</dbReference>
<sequence length="176" mass="20620">MKKIEFPVLNVKMIPIEKVVANDYNPNKVAGPEMKLLKKSIEEDGYTQPIVVIYDEEQDLYTVVDGFHRYRCAKEYWDLKEIPCTVIEKDIKNRMASTIRHNRARGTHQIKDMSVIVADLYKMGWDDAEICKQLGMDLDEVIRLKQITGLKEAFANHEFSKSWEEYESKYAEKHCI</sequence>
<protein>
    <submittedName>
        <fullName evidence="2">ParB-like nuclease domain-containing protein</fullName>
    </submittedName>
</protein>